<feature type="domain" description="Plus3" evidence="7">
    <location>
        <begin position="98"/>
        <end position="229"/>
    </location>
</feature>
<keyword evidence="3" id="KW-0804">Transcription</keyword>
<evidence type="ECO:0000256" key="1">
    <source>
        <dbReference type="ARBA" id="ARBA00004123"/>
    </source>
</evidence>
<proteinExistence type="predicted"/>
<dbReference type="PROSITE" id="PS51360">
    <property type="entry name" value="PLUS3"/>
    <property type="match status" value="1"/>
</dbReference>
<keyword evidence="2" id="KW-0805">Transcription regulation</keyword>
<evidence type="ECO:0000256" key="3">
    <source>
        <dbReference type="ARBA" id="ARBA00023163"/>
    </source>
</evidence>
<dbReference type="GO" id="GO:0016593">
    <property type="term" value="C:Cdc73/Paf1 complex"/>
    <property type="evidence" value="ECO:0007669"/>
    <property type="project" value="TreeGrafter"/>
</dbReference>
<dbReference type="Proteomes" id="UP000095282">
    <property type="component" value="Unplaced"/>
</dbReference>
<feature type="compositionally biased region" description="Low complexity" evidence="6">
    <location>
        <begin position="67"/>
        <end position="81"/>
    </location>
</feature>
<dbReference type="AlphaFoldDB" id="A0A1I7TNZ0"/>
<evidence type="ECO:0000256" key="2">
    <source>
        <dbReference type="ARBA" id="ARBA00023015"/>
    </source>
</evidence>
<accession>A0A1I7TNZ0</accession>
<reference evidence="9" key="1">
    <citation type="submission" date="2016-11" db="UniProtKB">
        <authorList>
            <consortium name="WormBaseParasite"/>
        </authorList>
    </citation>
    <scope>IDENTIFICATION</scope>
</reference>
<dbReference type="PANTHER" id="PTHR13115">
    <property type="entry name" value="RNA POLYMERASE-ASSOCIATED PROTEIN RTF1 HOMOLOG"/>
    <property type="match status" value="1"/>
</dbReference>
<feature type="region of interest" description="Disordered" evidence="6">
    <location>
        <begin position="1"/>
        <end position="99"/>
    </location>
</feature>
<dbReference type="PANTHER" id="PTHR13115:SF8">
    <property type="entry name" value="RNA POLYMERASE-ASSOCIATED PROTEIN RTF1 HOMOLOG"/>
    <property type="match status" value="1"/>
</dbReference>
<evidence type="ECO:0000256" key="6">
    <source>
        <dbReference type="SAM" id="MobiDB-lite"/>
    </source>
</evidence>
<dbReference type="STRING" id="1561998.A0A1I7TNZ0"/>
<feature type="compositionally biased region" description="Basic and acidic residues" evidence="6">
    <location>
        <begin position="27"/>
        <end position="53"/>
    </location>
</feature>
<evidence type="ECO:0000313" key="9">
    <source>
        <dbReference type="WBParaSite" id="Csp11.Scaffold629.g10327.t1"/>
    </source>
</evidence>
<sequence length="422" mass="48018">MYFPDFDSSDKKRNTRAVVSIDSDFDSDAKQLRSERKRKFSESSKSTETEKNNAKKSTLSFDEVFGSKSGSSSSSSSSSRESSPEPAPKQRKVMKKEVGSVSDLRKARLSRHKLSLLVHAPFFDSTVIGCFVRIGQGMMSGSESKYRIWKIIGVEETNKVYDLEGKRTNKSIRCQLGQSERLFRMQFVSNSDFEKKEFEEWFTATKTHGTISTVDIMERKQADVSKAINHKYSDKEIDAMIQEKSKFQTVTRSYAMTKAILSKEKKLAQQRGDVQEAEKVQNQIEEIEQYADEMDKERSKSIQAIAFINRRNRSQIKDQILSGKFKSEEISQDDPFTRKRGGMRIVSGSKSKVSASLFTTNLTETTPITPLSIAKPTPPPLGSKYQKNKTNMSSLHNFDLDIDFDKLKNCFLDVNKSLVDFE</sequence>
<dbReference type="SMART" id="SM00719">
    <property type="entry name" value="Plus3"/>
    <property type="match status" value="1"/>
</dbReference>
<dbReference type="GO" id="GO:1990269">
    <property type="term" value="F:RNA polymerase II C-terminal domain phosphoserine binding"/>
    <property type="evidence" value="ECO:0007669"/>
    <property type="project" value="TreeGrafter"/>
</dbReference>
<evidence type="ECO:0000313" key="8">
    <source>
        <dbReference type="Proteomes" id="UP000095282"/>
    </source>
</evidence>
<feature type="coiled-coil region" evidence="5">
    <location>
        <begin position="260"/>
        <end position="300"/>
    </location>
</feature>
<dbReference type="SUPFAM" id="SSF159042">
    <property type="entry name" value="Plus3-like"/>
    <property type="match status" value="1"/>
</dbReference>
<name>A0A1I7TNZ0_9PELO</name>
<comment type="subcellular location">
    <subcellularLocation>
        <location evidence="1">Nucleus</location>
    </subcellularLocation>
</comment>
<dbReference type="eggNOG" id="KOG2402">
    <property type="taxonomic scope" value="Eukaryota"/>
</dbReference>
<keyword evidence="5" id="KW-0175">Coiled coil</keyword>
<dbReference type="Pfam" id="PF03126">
    <property type="entry name" value="Plus-3"/>
    <property type="match status" value="1"/>
</dbReference>
<dbReference type="Gene3D" id="3.90.70.200">
    <property type="entry name" value="Plus-3 domain"/>
    <property type="match status" value="1"/>
</dbReference>
<dbReference type="InterPro" id="IPR004343">
    <property type="entry name" value="Plus-3_dom"/>
</dbReference>
<protein>
    <submittedName>
        <fullName evidence="9">Plus3 domain-containing protein</fullName>
    </submittedName>
</protein>
<dbReference type="InterPro" id="IPR036128">
    <property type="entry name" value="Plus3-like_sf"/>
</dbReference>
<keyword evidence="8" id="KW-1185">Reference proteome</keyword>
<dbReference type="GO" id="GO:0003677">
    <property type="term" value="F:DNA binding"/>
    <property type="evidence" value="ECO:0007669"/>
    <property type="project" value="InterPro"/>
</dbReference>
<evidence type="ECO:0000259" key="7">
    <source>
        <dbReference type="PROSITE" id="PS51360"/>
    </source>
</evidence>
<dbReference type="WBParaSite" id="Csp11.Scaffold629.g10327.t1">
    <property type="protein sequence ID" value="Csp11.Scaffold629.g10327.t1"/>
    <property type="gene ID" value="Csp11.Scaffold629.g10327"/>
</dbReference>
<organism evidence="8 9">
    <name type="scientific">Caenorhabditis tropicalis</name>
    <dbReference type="NCBI Taxonomy" id="1561998"/>
    <lineage>
        <taxon>Eukaryota</taxon>
        <taxon>Metazoa</taxon>
        <taxon>Ecdysozoa</taxon>
        <taxon>Nematoda</taxon>
        <taxon>Chromadorea</taxon>
        <taxon>Rhabditida</taxon>
        <taxon>Rhabditina</taxon>
        <taxon>Rhabditomorpha</taxon>
        <taxon>Rhabditoidea</taxon>
        <taxon>Rhabditidae</taxon>
        <taxon>Peloderinae</taxon>
        <taxon>Caenorhabditis</taxon>
    </lineage>
</organism>
<evidence type="ECO:0000256" key="4">
    <source>
        <dbReference type="ARBA" id="ARBA00023242"/>
    </source>
</evidence>
<keyword evidence="4" id="KW-0539">Nucleus</keyword>
<evidence type="ECO:0000256" key="5">
    <source>
        <dbReference type="SAM" id="Coils"/>
    </source>
</evidence>